<feature type="domain" description="Carbohydrate kinase FGGY C-terminal" evidence="5">
    <location>
        <begin position="265"/>
        <end position="457"/>
    </location>
</feature>
<dbReference type="GO" id="GO:0005975">
    <property type="term" value="P:carbohydrate metabolic process"/>
    <property type="evidence" value="ECO:0007669"/>
    <property type="project" value="InterPro"/>
</dbReference>
<evidence type="ECO:0000256" key="2">
    <source>
        <dbReference type="ARBA" id="ARBA00022679"/>
    </source>
</evidence>
<dbReference type="PANTHER" id="PTHR43095:SF5">
    <property type="entry name" value="XYLULOSE KINASE"/>
    <property type="match status" value="1"/>
</dbReference>
<dbReference type="PIRSF" id="PIRSF000538">
    <property type="entry name" value="GlpK"/>
    <property type="match status" value="1"/>
</dbReference>
<evidence type="ECO:0000256" key="1">
    <source>
        <dbReference type="ARBA" id="ARBA00009156"/>
    </source>
</evidence>
<dbReference type="AlphaFoldDB" id="A0A8J7CE95"/>
<dbReference type="Proteomes" id="UP000598633">
    <property type="component" value="Unassembled WGS sequence"/>
</dbReference>
<dbReference type="InterPro" id="IPR000577">
    <property type="entry name" value="Carb_kinase_FGGY"/>
</dbReference>
<dbReference type="CDD" id="cd07779">
    <property type="entry name" value="ASKHA_NBD_FGGY_YgcE-like"/>
    <property type="match status" value="1"/>
</dbReference>
<reference evidence="6 7" key="1">
    <citation type="submission" date="2020-08" db="EMBL/GenBank/DDBJ databases">
        <title>Acidobacteriota in marine sediments use diverse sulfur dissimilation pathways.</title>
        <authorList>
            <person name="Wasmund K."/>
        </authorList>
    </citation>
    <scope>NUCLEOTIDE SEQUENCE [LARGE SCALE GENOMIC DNA]</scope>
    <source>
        <strain evidence="6">MAG AM3-A</strain>
    </source>
</reference>
<evidence type="ECO:0000313" key="6">
    <source>
        <dbReference type="EMBL" id="MBD3870002.1"/>
    </source>
</evidence>
<accession>A0A8J7CE95</accession>
<evidence type="ECO:0000259" key="4">
    <source>
        <dbReference type="Pfam" id="PF00370"/>
    </source>
</evidence>
<proteinExistence type="inferred from homology"/>
<dbReference type="InterPro" id="IPR018485">
    <property type="entry name" value="FGGY_C"/>
</dbReference>
<comment type="caution">
    <text evidence="6">The sequence shown here is derived from an EMBL/GenBank/DDBJ whole genome shotgun (WGS) entry which is preliminary data.</text>
</comment>
<dbReference type="InterPro" id="IPR018484">
    <property type="entry name" value="FGGY_N"/>
</dbReference>
<protein>
    <submittedName>
        <fullName evidence="6">FGGY-family carbohydrate kinase</fullName>
    </submittedName>
</protein>
<evidence type="ECO:0000313" key="7">
    <source>
        <dbReference type="Proteomes" id="UP000598633"/>
    </source>
</evidence>
<dbReference type="Gene3D" id="3.30.420.40">
    <property type="match status" value="2"/>
</dbReference>
<organism evidence="6 7">
    <name type="scientific">Candidatus Sulfomarinibacter kjeldsenii</name>
    <dbReference type="NCBI Taxonomy" id="2885994"/>
    <lineage>
        <taxon>Bacteria</taxon>
        <taxon>Pseudomonadati</taxon>
        <taxon>Acidobacteriota</taxon>
        <taxon>Thermoanaerobaculia</taxon>
        <taxon>Thermoanaerobaculales</taxon>
        <taxon>Candidatus Sulfomarinibacteraceae</taxon>
        <taxon>Candidatus Sulfomarinibacter</taxon>
    </lineage>
</organism>
<evidence type="ECO:0000259" key="5">
    <source>
        <dbReference type="Pfam" id="PF02782"/>
    </source>
</evidence>
<dbReference type="EMBL" id="JACXWA010000019">
    <property type="protein sequence ID" value="MBD3870002.1"/>
    <property type="molecule type" value="Genomic_DNA"/>
</dbReference>
<dbReference type="InterPro" id="IPR043129">
    <property type="entry name" value="ATPase_NBD"/>
</dbReference>
<dbReference type="PANTHER" id="PTHR43095">
    <property type="entry name" value="SUGAR KINASE"/>
    <property type="match status" value="1"/>
</dbReference>
<sequence>MNSKDHLLAIDFGTQSVRALLFDPRGTLVAGNKVEVEPYFSDRPGWAEQEPLYMWSSLCKSCQGLWDQDPTAKEKVAGVAVTAQRATMINVDVDGEPLRPAIIWLDQRRTEGLPQVSGLWGLAFRAVRMRQTVAHFQAEAEANWLQRHQRELWDRTHKYLFLSGFLAHRLSGRFVDSVGCQVGYVPFDYRRLRWAGSRDWKWQAIPVDRERLPELVPPGGQMGEITKAAAEATGIPAGTPLIAGAADKACEALGAGCIEPDVACLSYGTSATINTTHQKYIEPVPMLPPFPAAVPNAYSLEVQIYRGYWMVSWFKTEFGLREMRIAEKRGIEPETLFDELIADVPPGSMGLVLQPYWSPGVKIPGPEAKGAVIGFGDVHTRAHFYRAILEGLAYALREGGERCQRRSGVTLSEIRVAGGGSQSDAAMQITADIFGMPASRPHLYEASGLGAAIDAAVGTGVHPDFATAVKEMTHVGDTFDPDPKNRAVYDGLYHEVYLKMYRRLQPMYQKIRSITGYPP</sequence>
<feature type="domain" description="Carbohydrate kinase FGGY N-terminal" evidence="4">
    <location>
        <begin position="8"/>
        <end position="254"/>
    </location>
</feature>
<gene>
    <name evidence="6" type="ORF">IFJ97_01420</name>
</gene>
<keyword evidence="2" id="KW-0808">Transferase</keyword>
<dbReference type="InterPro" id="IPR050406">
    <property type="entry name" value="FGGY_Carb_Kinase"/>
</dbReference>
<dbReference type="GO" id="GO:0016301">
    <property type="term" value="F:kinase activity"/>
    <property type="evidence" value="ECO:0007669"/>
    <property type="project" value="UniProtKB-KW"/>
</dbReference>
<comment type="similarity">
    <text evidence="1">Belongs to the FGGY kinase family.</text>
</comment>
<keyword evidence="3 6" id="KW-0418">Kinase</keyword>
<dbReference type="SUPFAM" id="SSF53067">
    <property type="entry name" value="Actin-like ATPase domain"/>
    <property type="match status" value="2"/>
</dbReference>
<dbReference type="Pfam" id="PF02782">
    <property type="entry name" value="FGGY_C"/>
    <property type="match status" value="1"/>
</dbReference>
<evidence type="ECO:0000256" key="3">
    <source>
        <dbReference type="ARBA" id="ARBA00022777"/>
    </source>
</evidence>
<name>A0A8J7CE95_9BACT</name>
<dbReference type="Pfam" id="PF00370">
    <property type="entry name" value="FGGY_N"/>
    <property type="match status" value="1"/>
</dbReference>